<evidence type="ECO:0000313" key="3">
    <source>
        <dbReference type="Proteomes" id="UP000501891"/>
    </source>
</evidence>
<keyword evidence="1" id="KW-0175">Coiled coil</keyword>
<accession>A0A858R8J8</accession>
<name>A0A858R8J8_9PROT</name>
<dbReference type="Proteomes" id="UP000501891">
    <property type="component" value="Chromosome"/>
</dbReference>
<sequence length="187" mass="20615">MIVTWMNFFSLCALALTGAVLVVSARRIYLVIKATERRLAKTVDEKNAIAADLRAARKEEEQTKIAIEEAESHITLMTKVVAQVEAQVEHLKSQPRRTVNMVDNEWKRFDRLWQVAVMNPSMPNALSRGPGAGEPGQGRLVYGFARVADEFRNRVAQRYSPSAGFVLSDAEMVDLLASTAPAQAAAG</sequence>
<dbReference type="AlphaFoldDB" id="A0A858R8J8"/>
<protein>
    <submittedName>
        <fullName evidence="2">Uncharacterized protein</fullName>
    </submittedName>
</protein>
<feature type="coiled-coil region" evidence="1">
    <location>
        <begin position="43"/>
        <end position="73"/>
    </location>
</feature>
<organism evidence="2 3">
    <name type="scientific">Aerophototrophica crusticola</name>
    <dbReference type="NCBI Taxonomy" id="1709002"/>
    <lineage>
        <taxon>Bacteria</taxon>
        <taxon>Pseudomonadati</taxon>
        <taxon>Pseudomonadota</taxon>
        <taxon>Alphaproteobacteria</taxon>
        <taxon>Rhodospirillales</taxon>
        <taxon>Rhodospirillaceae</taxon>
        <taxon>Aerophototrophica</taxon>
    </lineage>
</organism>
<keyword evidence="3" id="KW-1185">Reference proteome</keyword>
<evidence type="ECO:0000313" key="2">
    <source>
        <dbReference type="EMBL" id="QJE73707.1"/>
    </source>
</evidence>
<dbReference type="KEGG" id="acru:HHL28_11940"/>
<evidence type="ECO:0000256" key="1">
    <source>
        <dbReference type="SAM" id="Coils"/>
    </source>
</evidence>
<proteinExistence type="predicted"/>
<gene>
    <name evidence="2" type="ORF">HHL28_11940</name>
</gene>
<dbReference type="EMBL" id="CP051775">
    <property type="protein sequence ID" value="QJE73707.1"/>
    <property type="molecule type" value="Genomic_DNA"/>
</dbReference>
<reference evidence="2" key="1">
    <citation type="submission" date="2020-04" db="EMBL/GenBank/DDBJ databases">
        <title>A desert anoxygenic phototrophic bacterium fixes CO2 using RubisCO under aerobic conditions.</title>
        <authorList>
            <person name="Tang K."/>
        </authorList>
    </citation>
    <scope>NUCLEOTIDE SEQUENCE [LARGE SCALE GENOMIC DNA]</scope>
    <source>
        <strain evidence="2">MIMtkB3</strain>
    </source>
</reference>